<keyword evidence="1" id="KW-0472">Membrane</keyword>
<feature type="domain" description="LysM" evidence="2">
    <location>
        <begin position="72"/>
        <end position="122"/>
    </location>
</feature>
<organism evidence="3 4">
    <name type="scientific">Xylanimonas allomyrinae</name>
    <dbReference type="NCBI Taxonomy" id="2509459"/>
    <lineage>
        <taxon>Bacteria</taxon>
        <taxon>Bacillati</taxon>
        <taxon>Actinomycetota</taxon>
        <taxon>Actinomycetes</taxon>
        <taxon>Micrococcales</taxon>
        <taxon>Promicromonosporaceae</taxon>
        <taxon>Xylanimonas</taxon>
    </lineage>
</organism>
<gene>
    <name evidence="3" type="ORF">ET495_02505</name>
</gene>
<dbReference type="EMBL" id="CP035495">
    <property type="protein sequence ID" value="QAY62322.1"/>
    <property type="molecule type" value="Genomic_DNA"/>
</dbReference>
<accession>A0A4P6EIJ4</accession>
<evidence type="ECO:0000313" key="4">
    <source>
        <dbReference type="Proteomes" id="UP000291758"/>
    </source>
</evidence>
<protein>
    <submittedName>
        <fullName evidence="3">LysM peptidoglycan-binding domain-containing protein</fullName>
    </submittedName>
</protein>
<feature type="transmembrane region" description="Helical" evidence="1">
    <location>
        <begin position="40"/>
        <end position="62"/>
    </location>
</feature>
<name>A0A4P6EIJ4_9MICO</name>
<dbReference type="Pfam" id="PF01476">
    <property type="entry name" value="LysM"/>
    <property type="match status" value="1"/>
</dbReference>
<dbReference type="InterPro" id="IPR036779">
    <property type="entry name" value="LysM_dom_sf"/>
</dbReference>
<evidence type="ECO:0000313" key="3">
    <source>
        <dbReference type="EMBL" id="QAY62322.1"/>
    </source>
</evidence>
<keyword evidence="4" id="KW-1185">Reference proteome</keyword>
<evidence type="ECO:0000256" key="1">
    <source>
        <dbReference type="SAM" id="Phobius"/>
    </source>
</evidence>
<dbReference type="CDD" id="cd00118">
    <property type="entry name" value="LysM"/>
    <property type="match status" value="1"/>
</dbReference>
<proteinExistence type="predicted"/>
<keyword evidence="1" id="KW-1133">Transmembrane helix</keyword>
<dbReference type="KEGG" id="xyl:ET495_02505"/>
<dbReference type="Gene3D" id="3.10.350.10">
    <property type="entry name" value="LysM domain"/>
    <property type="match status" value="1"/>
</dbReference>
<keyword evidence="1" id="KW-0812">Transmembrane</keyword>
<dbReference type="AlphaFoldDB" id="A0A4P6EIJ4"/>
<sequence>MAAMTVSPAARTFPSAPRGVSMPHGAFGLGGLRLTVRGRVVLIAVAVLVSGAFLGLGGRAFASDPGRPTEVTVHTVAPGETLWGYARQVAAPGEDVRDVVAHLLDLNELSSVALTVGQTILLPAA</sequence>
<reference evidence="3 4" key="1">
    <citation type="submission" date="2019-01" db="EMBL/GenBank/DDBJ databases">
        <title>Genome sequencing of strain 2JSPR-7.</title>
        <authorList>
            <person name="Heo J."/>
            <person name="Kim S.-J."/>
            <person name="Kim J.-S."/>
            <person name="Hong S.-B."/>
            <person name="Kwon S.-W."/>
        </authorList>
    </citation>
    <scope>NUCLEOTIDE SEQUENCE [LARGE SCALE GENOMIC DNA]</scope>
    <source>
        <strain evidence="3 4">2JSPR-7</strain>
    </source>
</reference>
<dbReference type="SUPFAM" id="SSF54106">
    <property type="entry name" value="LysM domain"/>
    <property type="match status" value="1"/>
</dbReference>
<dbReference type="Proteomes" id="UP000291758">
    <property type="component" value="Chromosome"/>
</dbReference>
<dbReference type="InterPro" id="IPR018392">
    <property type="entry name" value="LysM"/>
</dbReference>
<evidence type="ECO:0000259" key="2">
    <source>
        <dbReference type="PROSITE" id="PS51782"/>
    </source>
</evidence>
<dbReference type="PROSITE" id="PS51782">
    <property type="entry name" value="LYSM"/>
    <property type="match status" value="1"/>
</dbReference>
<dbReference type="OrthoDB" id="5084290at2"/>